<dbReference type="PANTHER" id="PTHR12550">
    <property type="entry name" value="HEPATOMA-DERIVED GROWTH FACTOR-RELATED"/>
    <property type="match status" value="1"/>
</dbReference>
<sequence>MTRDFKPGDLIFAKMKGYPHWPARVDEVPDGAVKPPTNKLPIFFFGTHETAFLGPKDIFPYSENKEKYGKPNKRKGFNEGLWEIDNNPKVKFSSQQGSTKQSNASSDIEVEEKETSVSKEDTDQEEKASNEDVTKAIDISTPKAARRGRKRKAEKQVETEEAGVVTTATASVNLKVSPKRGRPAATEVKIPKPRGRPKMVKQPCPSESEMVTEEDKSKKRGQEDKPLKKQLKKDEEGQKEEDKPRKEPDKKEGKKEVESKRKNLAKTGVTSTSDSEEEGDDQEGEKKRKGGRNFQAAHRRNMLKGQYEKEAADRKRKQEEQMETEQQNKDEGKKPEVKKVEKKRETSMDSRLQRIHAEIKNSLKIDNLVTMQQAQKHTEMITTLKKIRRFKVSQVIMEKSTMLYNKFKNMFLVGEGDSVIKQVLNKSFAEQRQHEEANKTKDQGKKGPNKKLEKEQTGSKTLNGGSDAQDSSNQPQHNGDSNEESKDNHEASTKKKPSSEERENEISLKDCTLDN</sequence>
<dbReference type="SUPFAM" id="SSF140576">
    <property type="entry name" value="HIV integrase-binding domain"/>
    <property type="match status" value="1"/>
</dbReference>
<protein>
    <recommendedName>
        <fullName evidence="8">PC4 and SFRS1-interacting protein</fullName>
    </recommendedName>
    <alternativeName>
        <fullName evidence="9">Lens epithelium-derived growth factor</fullName>
    </alternativeName>
</protein>
<organism evidence="12 13">
    <name type="scientific">Galeopterus variegatus</name>
    <name type="common">Malayan flying lemur</name>
    <name type="synonym">Cynocephalus variegatus</name>
    <dbReference type="NCBI Taxonomy" id="482537"/>
    <lineage>
        <taxon>Eukaryota</taxon>
        <taxon>Metazoa</taxon>
        <taxon>Chordata</taxon>
        <taxon>Craniata</taxon>
        <taxon>Vertebrata</taxon>
        <taxon>Euteleostomi</taxon>
        <taxon>Mammalia</taxon>
        <taxon>Eutheria</taxon>
        <taxon>Euarchontoglires</taxon>
        <taxon>Dermoptera</taxon>
        <taxon>Cynocephalidae</taxon>
        <taxon>Galeopterus</taxon>
    </lineage>
</organism>
<dbReference type="SMART" id="SM00293">
    <property type="entry name" value="PWWP"/>
    <property type="match status" value="1"/>
</dbReference>
<dbReference type="Proteomes" id="UP000694923">
    <property type="component" value="Unplaced"/>
</dbReference>
<evidence type="ECO:0000256" key="7">
    <source>
        <dbReference type="ARBA" id="ARBA00023242"/>
    </source>
</evidence>
<evidence type="ECO:0000256" key="3">
    <source>
        <dbReference type="ARBA" id="ARBA00023015"/>
    </source>
</evidence>
<feature type="compositionally biased region" description="Polar residues" evidence="10">
    <location>
        <begin position="458"/>
        <end position="479"/>
    </location>
</feature>
<dbReference type="PRINTS" id="PR01503">
    <property type="entry name" value="TREACLE"/>
</dbReference>
<evidence type="ECO:0000256" key="1">
    <source>
        <dbReference type="ARBA" id="ARBA00004123"/>
    </source>
</evidence>
<keyword evidence="5" id="KW-0238">DNA-binding</keyword>
<name>A0ABM0RT68_GALVR</name>
<dbReference type="InterPro" id="IPR036218">
    <property type="entry name" value="HIVI-bd_sf"/>
</dbReference>
<dbReference type="GeneID" id="103601201"/>
<dbReference type="InterPro" id="IPR035441">
    <property type="entry name" value="TFIIS/LEDGF_dom_sf"/>
</dbReference>
<dbReference type="RefSeq" id="XP_008583809.1">
    <property type="nucleotide sequence ID" value="XM_008585587.1"/>
</dbReference>
<evidence type="ECO:0000256" key="8">
    <source>
        <dbReference type="ARBA" id="ARBA00039324"/>
    </source>
</evidence>
<feature type="compositionally biased region" description="Basic and acidic residues" evidence="10">
    <location>
        <begin position="213"/>
        <end position="261"/>
    </location>
</feature>
<feature type="compositionally biased region" description="Basic residues" evidence="10">
    <location>
        <begin position="144"/>
        <end position="153"/>
    </location>
</feature>
<dbReference type="InterPro" id="IPR021567">
    <property type="entry name" value="LEDGF_IBD"/>
</dbReference>
<dbReference type="Pfam" id="PF11467">
    <property type="entry name" value="LEDGF"/>
    <property type="match status" value="1"/>
</dbReference>
<evidence type="ECO:0000259" key="11">
    <source>
        <dbReference type="PROSITE" id="PS50812"/>
    </source>
</evidence>
<evidence type="ECO:0000256" key="2">
    <source>
        <dbReference type="ARBA" id="ARBA00005309"/>
    </source>
</evidence>
<evidence type="ECO:0000313" key="12">
    <source>
        <dbReference type="Proteomes" id="UP000694923"/>
    </source>
</evidence>
<keyword evidence="4" id="KW-0175">Coiled coil</keyword>
<feature type="domain" description="PWWP" evidence="11">
    <location>
        <begin position="7"/>
        <end position="64"/>
    </location>
</feature>
<comment type="similarity">
    <text evidence="2">Belongs to the HDGF family.</text>
</comment>
<accession>A0ABM0RT68</accession>
<dbReference type="InterPro" id="IPR000313">
    <property type="entry name" value="PWWP_dom"/>
</dbReference>
<evidence type="ECO:0000256" key="10">
    <source>
        <dbReference type="SAM" id="MobiDB-lite"/>
    </source>
</evidence>
<comment type="subcellular location">
    <subcellularLocation>
        <location evidence="1">Nucleus</location>
    </subcellularLocation>
</comment>
<evidence type="ECO:0000313" key="13">
    <source>
        <dbReference type="RefSeq" id="XP_008583809.1"/>
    </source>
</evidence>
<dbReference type="Gene3D" id="1.20.930.10">
    <property type="entry name" value="Conserved domain common to transcription factors TFIIS, elongin A, CRSP70"/>
    <property type="match status" value="1"/>
</dbReference>
<keyword evidence="6" id="KW-0804">Transcription</keyword>
<evidence type="ECO:0000256" key="9">
    <source>
        <dbReference type="ARBA" id="ARBA00041831"/>
    </source>
</evidence>
<feature type="region of interest" description="Disordered" evidence="10">
    <location>
        <begin position="62"/>
        <end position="350"/>
    </location>
</feature>
<keyword evidence="12" id="KW-1185">Reference proteome</keyword>
<proteinExistence type="inferred from homology"/>
<feature type="region of interest" description="Disordered" evidence="10">
    <location>
        <begin position="430"/>
        <end position="515"/>
    </location>
</feature>
<dbReference type="PROSITE" id="PS50812">
    <property type="entry name" value="PWWP"/>
    <property type="match status" value="1"/>
</dbReference>
<dbReference type="PANTHER" id="PTHR12550:SF42">
    <property type="entry name" value="PC4 AND SFRS1-INTERACTING PROTEIN"/>
    <property type="match status" value="1"/>
</dbReference>
<keyword evidence="7" id="KW-0539">Nucleus</keyword>
<evidence type="ECO:0000256" key="6">
    <source>
        <dbReference type="ARBA" id="ARBA00023163"/>
    </source>
</evidence>
<reference evidence="13" key="1">
    <citation type="submission" date="2025-08" db="UniProtKB">
        <authorList>
            <consortium name="RefSeq"/>
        </authorList>
    </citation>
    <scope>IDENTIFICATION</scope>
</reference>
<dbReference type="Gene3D" id="2.30.30.140">
    <property type="match status" value="1"/>
</dbReference>
<feature type="compositionally biased region" description="Polar residues" evidence="10">
    <location>
        <begin position="92"/>
        <end position="106"/>
    </location>
</feature>
<keyword evidence="3" id="KW-0805">Transcription regulation</keyword>
<feature type="compositionally biased region" description="Basic and acidic residues" evidence="10">
    <location>
        <begin position="306"/>
        <end position="350"/>
    </location>
</feature>
<evidence type="ECO:0000256" key="5">
    <source>
        <dbReference type="ARBA" id="ARBA00023125"/>
    </source>
</evidence>
<dbReference type="Pfam" id="PF00855">
    <property type="entry name" value="PWWP"/>
    <property type="match status" value="1"/>
</dbReference>
<dbReference type="CDD" id="cd20151">
    <property type="entry name" value="PWWP_PSIP"/>
    <property type="match status" value="1"/>
</dbReference>
<dbReference type="SUPFAM" id="SSF63748">
    <property type="entry name" value="Tudor/PWWP/MBT"/>
    <property type="match status" value="1"/>
</dbReference>
<feature type="compositionally biased region" description="Basic residues" evidence="10">
    <location>
        <begin position="287"/>
        <end position="302"/>
    </location>
</feature>
<feature type="compositionally biased region" description="Basic and acidic residues" evidence="10">
    <location>
        <begin position="430"/>
        <end position="457"/>
    </location>
</feature>
<gene>
    <name evidence="13" type="primary">PSIP1</name>
</gene>
<feature type="compositionally biased region" description="Basic and acidic residues" evidence="10">
    <location>
        <begin position="113"/>
        <end position="135"/>
    </location>
</feature>
<feature type="compositionally biased region" description="Basic and acidic residues" evidence="10">
    <location>
        <begin position="483"/>
        <end position="515"/>
    </location>
</feature>
<evidence type="ECO:0000256" key="4">
    <source>
        <dbReference type="ARBA" id="ARBA00023054"/>
    </source>
</evidence>
<feature type="compositionally biased region" description="Acidic residues" evidence="10">
    <location>
        <begin position="274"/>
        <end position="283"/>
    </location>
</feature>